<evidence type="ECO:0000256" key="11">
    <source>
        <dbReference type="ARBA" id="ARBA00022989"/>
    </source>
</evidence>
<dbReference type="OrthoDB" id="1029639at2759"/>
<dbReference type="InterPro" id="IPR051634">
    <property type="entry name" value="Extended_Synaptotagmin"/>
</dbReference>
<dbReference type="AlphaFoldDB" id="A0A8T2IDW2"/>
<dbReference type="FunFam" id="2.60.40.150:FF:000025">
    <property type="entry name" value="Extended synaptotagmin 2"/>
    <property type="match status" value="1"/>
</dbReference>
<dbReference type="GO" id="GO:0005886">
    <property type="term" value="C:plasma membrane"/>
    <property type="evidence" value="ECO:0007669"/>
    <property type="project" value="UniProtKB-SubCell"/>
</dbReference>
<dbReference type="SMART" id="SM00239">
    <property type="entry name" value="C2"/>
    <property type="match status" value="1"/>
</dbReference>
<dbReference type="GO" id="GO:0006869">
    <property type="term" value="P:lipid transport"/>
    <property type="evidence" value="ECO:0007669"/>
    <property type="project" value="UniProtKB-KW"/>
</dbReference>
<evidence type="ECO:0000313" key="16">
    <source>
        <dbReference type="EMBL" id="KAG8428868.1"/>
    </source>
</evidence>
<feature type="non-terminal residue" evidence="16">
    <location>
        <position position="87"/>
    </location>
</feature>
<dbReference type="CDD" id="cd08391">
    <property type="entry name" value="C2A_C2C_Synaptotagmin_like"/>
    <property type="match status" value="1"/>
</dbReference>
<dbReference type="GO" id="GO:0005789">
    <property type="term" value="C:endoplasmic reticulum membrane"/>
    <property type="evidence" value="ECO:0007669"/>
    <property type="project" value="UniProtKB-SubCell"/>
</dbReference>
<dbReference type="PROSITE" id="PS50004">
    <property type="entry name" value="C2"/>
    <property type="match status" value="1"/>
</dbReference>
<keyword evidence="17" id="KW-1185">Reference proteome</keyword>
<evidence type="ECO:0000256" key="6">
    <source>
        <dbReference type="ARBA" id="ARBA00022692"/>
    </source>
</evidence>
<keyword evidence="4" id="KW-0813">Transport</keyword>
<accession>A0A8T2IDW2</accession>
<evidence type="ECO:0000256" key="8">
    <source>
        <dbReference type="ARBA" id="ARBA00022737"/>
    </source>
</evidence>
<evidence type="ECO:0000259" key="15">
    <source>
        <dbReference type="PROSITE" id="PS50004"/>
    </source>
</evidence>
<dbReference type="SUPFAM" id="SSF49562">
    <property type="entry name" value="C2 domain (Calcium/lipid-binding domain, CaLB)"/>
    <property type="match status" value="1"/>
</dbReference>
<evidence type="ECO:0000256" key="9">
    <source>
        <dbReference type="ARBA" id="ARBA00022824"/>
    </source>
</evidence>
<keyword evidence="13" id="KW-0446">Lipid-binding</keyword>
<dbReference type="PANTHER" id="PTHR45761">
    <property type="entry name" value="EXTENDED SYNAPTOTAGMIN-LIKE PROTEIN 2, ISOFORM C"/>
    <property type="match status" value="1"/>
</dbReference>
<dbReference type="GO" id="GO:0035091">
    <property type="term" value="F:phosphatidylinositol binding"/>
    <property type="evidence" value="ECO:0007669"/>
    <property type="project" value="TreeGrafter"/>
</dbReference>
<evidence type="ECO:0000256" key="5">
    <source>
        <dbReference type="ARBA" id="ARBA00022475"/>
    </source>
</evidence>
<dbReference type="GO" id="GO:0061817">
    <property type="term" value="P:endoplasmic reticulum-plasma membrane tethering"/>
    <property type="evidence" value="ECO:0007669"/>
    <property type="project" value="InterPro"/>
</dbReference>
<comment type="caution">
    <text evidence="16">The sequence shown here is derived from an EMBL/GenBank/DDBJ whole genome shotgun (WGS) entry which is preliminary data.</text>
</comment>
<evidence type="ECO:0000256" key="12">
    <source>
        <dbReference type="ARBA" id="ARBA00023055"/>
    </source>
</evidence>
<keyword evidence="11" id="KW-1133">Transmembrane helix</keyword>
<protein>
    <recommendedName>
        <fullName evidence="15">C2 domain-containing protein</fullName>
    </recommendedName>
</protein>
<dbReference type="InterPro" id="IPR035892">
    <property type="entry name" value="C2_domain_sf"/>
</dbReference>
<comment type="similarity">
    <text evidence="3">Belongs to the extended synaptotagmin family.</text>
</comment>
<dbReference type="Pfam" id="PF00168">
    <property type="entry name" value="C2"/>
    <property type="match status" value="1"/>
</dbReference>
<keyword evidence="9" id="KW-0256">Endoplasmic reticulum</keyword>
<dbReference type="EMBL" id="JAACNH010024096">
    <property type="protein sequence ID" value="KAG8428868.1"/>
    <property type="molecule type" value="Genomic_DNA"/>
</dbReference>
<evidence type="ECO:0000256" key="4">
    <source>
        <dbReference type="ARBA" id="ARBA00022448"/>
    </source>
</evidence>
<evidence type="ECO:0000256" key="3">
    <source>
        <dbReference type="ARBA" id="ARBA00005867"/>
    </source>
</evidence>
<feature type="domain" description="C2" evidence="15">
    <location>
        <begin position="1"/>
        <end position="87"/>
    </location>
</feature>
<keyword evidence="6" id="KW-0812">Transmembrane</keyword>
<dbReference type="GO" id="GO:0031210">
    <property type="term" value="F:phosphatidylcholine binding"/>
    <property type="evidence" value="ECO:0007669"/>
    <property type="project" value="TreeGrafter"/>
</dbReference>
<keyword evidence="12" id="KW-0445">Lipid transport</keyword>
<evidence type="ECO:0000256" key="7">
    <source>
        <dbReference type="ARBA" id="ARBA00022723"/>
    </source>
</evidence>
<dbReference type="GO" id="GO:0005509">
    <property type="term" value="F:calcium ion binding"/>
    <property type="evidence" value="ECO:0007669"/>
    <property type="project" value="TreeGrafter"/>
</dbReference>
<evidence type="ECO:0000256" key="2">
    <source>
        <dbReference type="ARBA" id="ARBA00004477"/>
    </source>
</evidence>
<proteinExistence type="inferred from homology"/>
<name>A0A8T2IDW2_9PIPI</name>
<evidence type="ECO:0000256" key="10">
    <source>
        <dbReference type="ARBA" id="ARBA00022837"/>
    </source>
</evidence>
<evidence type="ECO:0000313" key="17">
    <source>
        <dbReference type="Proteomes" id="UP000812440"/>
    </source>
</evidence>
<gene>
    <name evidence="16" type="ORF">GDO86_019086</name>
</gene>
<reference evidence="16" key="1">
    <citation type="thesis" date="2020" institute="ProQuest LLC" country="789 East Eisenhower Parkway, Ann Arbor, MI, USA">
        <title>Comparative Genomics and Chromosome Evolution.</title>
        <authorList>
            <person name="Mudd A.B."/>
        </authorList>
    </citation>
    <scope>NUCLEOTIDE SEQUENCE</scope>
    <source>
        <strain evidence="16">Female2</strain>
        <tissue evidence="16">Blood</tissue>
    </source>
</reference>
<dbReference type="InterPro" id="IPR000008">
    <property type="entry name" value="C2_dom"/>
</dbReference>
<keyword evidence="10" id="KW-0106">Calcium</keyword>
<dbReference type="PANTHER" id="PTHR45761:SF4">
    <property type="entry name" value="EXTENDED SYNAPTOTAGMIN-3"/>
    <property type="match status" value="1"/>
</dbReference>
<organism evidence="16 17">
    <name type="scientific">Hymenochirus boettgeri</name>
    <name type="common">Congo dwarf clawed frog</name>
    <dbReference type="NCBI Taxonomy" id="247094"/>
    <lineage>
        <taxon>Eukaryota</taxon>
        <taxon>Metazoa</taxon>
        <taxon>Chordata</taxon>
        <taxon>Craniata</taxon>
        <taxon>Vertebrata</taxon>
        <taxon>Euteleostomi</taxon>
        <taxon>Amphibia</taxon>
        <taxon>Batrachia</taxon>
        <taxon>Anura</taxon>
        <taxon>Pipoidea</taxon>
        <taxon>Pipidae</taxon>
        <taxon>Pipinae</taxon>
        <taxon>Hymenochirus</taxon>
    </lineage>
</organism>
<comment type="subcellular location">
    <subcellularLocation>
        <location evidence="1">Cell membrane</location>
        <topology evidence="1">Peripheral membrane protein</topology>
    </subcellularLocation>
    <subcellularLocation>
        <location evidence="2">Endoplasmic reticulum membrane</location>
        <topology evidence="2">Multi-pass membrane protein</topology>
    </subcellularLocation>
</comment>
<keyword evidence="14" id="KW-0472">Membrane</keyword>
<dbReference type="PRINTS" id="PR00360">
    <property type="entry name" value="C2DOMAIN"/>
</dbReference>
<keyword evidence="7" id="KW-0479">Metal-binding</keyword>
<evidence type="ECO:0000256" key="1">
    <source>
        <dbReference type="ARBA" id="ARBA00004202"/>
    </source>
</evidence>
<keyword evidence="8" id="KW-0677">Repeat</keyword>
<dbReference type="GO" id="GO:0005544">
    <property type="term" value="F:calcium-dependent phospholipid binding"/>
    <property type="evidence" value="ECO:0007669"/>
    <property type="project" value="TreeGrafter"/>
</dbReference>
<evidence type="ECO:0000256" key="13">
    <source>
        <dbReference type="ARBA" id="ARBA00023121"/>
    </source>
</evidence>
<dbReference type="GO" id="GO:0008429">
    <property type="term" value="F:phosphatidylethanolamine binding"/>
    <property type="evidence" value="ECO:0007669"/>
    <property type="project" value="TreeGrafter"/>
</dbReference>
<dbReference type="Gene3D" id="2.60.40.150">
    <property type="entry name" value="C2 domain"/>
    <property type="match status" value="1"/>
</dbReference>
<evidence type="ECO:0000256" key="14">
    <source>
        <dbReference type="ARBA" id="ARBA00023136"/>
    </source>
</evidence>
<keyword evidence="5" id="KW-1003">Cell membrane</keyword>
<dbReference type="InterPro" id="IPR037733">
    <property type="entry name" value="Ext_Synaptotagmin_C2A"/>
</dbReference>
<sequence length="87" mass="10069">GVLRLHLIEAADLIPKDNYLKGMIKGKSDPYAVMRIGNQSFKSKTIKENLNPCWREMYEFVVHEVPGQDLEVDLYDEDPDKDDFLGR</sequence>
<dbReference type="Proteomes" id="UP000812440">
    <property type="component" value="Unassembled WGS sequence"/>
</dbReference>